<dbReference type="AlphaFoldDB" id="A0A7R9L7E5"/>
<evidence type="ECO:0000313" key="2">
    <source>
        <dbReference type="Proteomes" id="UP000759131"/>
    </source>
</evidence>
<keyword evidence="2" id="KW-1185">Reference proteome</keyword>
<sequence>MILYSHVRSPIKWTGNSDIRLKITLIYEQTSELDNIKRPETKKCFYCAKNTEADVHHQFNRWFRWRFYSDREMESTVKRVLSLTNPKNSILKLSIKRDEK</sequence>
<name>A0A7R9L7E5_9ACAR</name>
<dbReference type="Proteomes" id="UP000759131">
    <property type="component" value="Unassembled WGS sequence"/>
</dbReference>
<proteinExistence type="predicted"/>
<gene>
    <name evidence="1" type="ORF">OSB1V03_LOCUS16516</name>
</gene>
<organism evidence="1">
    <name type="scientific">Medioppia subpectinata</name>
    <dbReference type="NCBI Taxonomy" id="1979941"/>
    <lineage>
        <taxon>Eukaryota</taxon>
        <taxon>Metazoa</taxon>
        <taxon>Ecdysozoa</taxon>
        <taxon>Arthropoda</taxon>
        <taxon>Chelicerata</taxon>
        <taxon>Arachnida</taxon>
        <taxon>Acari</taxon>
        <taxon>Acariformes</taxon>
        <taxon>Sarcoptiformes</taxon>
        <taxon>Oribatida</taxon>
        <taxon>Brachypylina</taxon>
        <taxon>Oppioidea</taxon>
        <taxon>Oppiidae</taxon>
        <taxon>Medioppia</taxon>
    </lineage>
</organism>
<dbReference type="EMBL" id="OC873061">
    <property type="protein sequence ID" value="CAD7636127.1"/>
    <property type="molecule type" value="Genomic_DNA"/>
</dbReference>
<protein>
    <submittedName>
        <fullName evidence="1">Uncharacterized protein</fullName>
    </submittedName>
</protein>
<evidence type="ECO:0000313" key="1">
    <source>
        <dbReference type="EMBL" id="CAD7636127.1"/>
    </source>
</evidence>
<dbReference type="EMBL" id="CAJPIZ010018486">
    <property type="protein sequence ID" value="CAG2116557.1"/>
    <property type="molecule type" value="Genomic_DNA"/>
</dbReference>
<accession>A0A7R9L7E5</accession>
<reference evidence="1" key="1">
    <citation type="submission" date="2020-11" db="EMBL/GenBank/DDBJ databases">
        <authorList>
            <person name="Tran Van P."/>
        </authorList>
    </citation>
    <scope>NUCLEOTIDE SEQUENCE</scope>
</reference>